<feature type="compositionally biased region" description="Polar residues" evidence="1">
    <location>
        <begin position="565"/>
        <end position="581"/>
    </location>
</feature>
<feature type="region of interest" description="Disordered" evidence="1">
    <location>
        <begin position="562"/>
        <end position="629"/>
    </location>
</feature>
<dbReference type="Pfam" id="PF06985">
    <property type="entry name" value="HET"/>
    <property type="match status" value="1"/>
</dbReference>
<dbReference type="AlphaFoldDB" id="A0A8H6VHT6"/>
<dbReference type="EMBL" id="JABCIY010000101">
    <property type="protein sequence ID" value="KAF7192928.1"/>
    <property type="molecule type" value="Genomic_DNA"/>
</dbReference>
<name>A0A8H6VHT6_9PEZI</name>
<dbReference type="PANTHER" id="PTHR24148:SF73">
    <property type="entry name" value="HET DOMAIN PROTEIN (AFU_ORTHOLOGUE AFUA_8G01020)"/>
    <property type="match status" value="1"/>
</dbReference>
<evidence type="ECO:0000259" key="2">
    <source>
        <dbReference type="Pfam" id="PF06985"/>
    </source>
</evidence>
<proteinExistence type="predicted"/>
<dbReference type="Proteomes" id="UP000660729">
    <property type="component" value="Unassembled WGS sequence"/>
</dbReference>
<protein>
    <submittedName>
        <fullName evidence="3">Heterokaryon incompatibility protein 6, OR allele</fullName>
    </submittedName>
</protein>
<gene>
    <name evidence="3" type="ORF">HII31_05739</name>
</gene>
<feature type="region of interest" description="Disordered" evidence="1">
    <location>
        <begin position="649"/>
        <end position="670"/>
    </location>
</feature>
<sequence>MQPKPERLLDPKLCESYIHTPLPDPSKHIRLITFGGGSNGFEILSLSTWHLKELPKYTAISYTWGPVKIVPVLVDGRTLQIRTNCYTVLKQAWKLAKTAYIWIDSICIDQEGDLGEKNAQVSMMYKIYRRATEVLVCIGEHEGGSERLMAVIRALSHPLRIISRDASQWRTRFFWRTLFATLGSSEVEDLLVLLENLESRPYFKRLWIVFFAPSLAAFVEGNRDLRLDDGHKLPYLSTTCFDLAVRPNMESIFLRFGVQHLCFDPRDRLFGMISFLNTTTSDLPVPPVDYSKSKLDIALDLAPFYDSDQIRAMLAAFGLTARSEEMQQLVQELSGKWPIDLSSTDAKPLTIRHENEALRLRIGPSKELEADFDTFWLPNGVANLARLEELESAFNSPEMYFSSILAHRVPKKVFSKGRVAAIVDAAAEPGDLLTSLTAIPAGEMNNLLLLRPVPEDVNGYVIVGQGVAFYKFGMNSMGAQPCQCKAADQIQHTRFEMSHELDLSTEEGLAYIGQDFIGPDYYHTGFDIDKRLERLANCPIPTLSTERVLKARVLRCYAHKASANADASDSEPQTEVRTPTTNDDDGANDDRDDDNDDEVEEEDQESSDDSTGYGSIGTSSDEDIDLGDVSGMSMTEKYRAWQIKKFGNHKGYNDLRQDYDEAQAKRQRIS</sequence>
<accession>A0A8H6VHT6</accession>
<feature type="compositionally biased region" description="Acidic residues" evidence="1">
    <location>
        <begin position="582"/>
        <end position="608"/>
    </location>
</feature>
<organism evidence="3 4">
    <name type="scientific">Pseudocercospora fuligena</name>
    <dbReference type="NCBI Taxonomy" id="685502"/>
    <lineage>
        <taxon>Eukaryota</taxon>
        <taxon>Fungi</taxon>
        <taxon>Dikarya</taxon>
        <taxon>Ascomycota</taxon>
        <taxon>Pezizomycotina</taxon>
        <taxon>Dothideomycetes</taxon>
        <taxon>Dothideomycetidae</taxon>
        <taxon>Mycosphaerellales</taxon>
        <taxon>Mycosphaerellaceae</taxon>
        <taxon>Pseudocercospora</taxon>
    </lineage>
</organism>
<evidence type="ECO:0000256" key="1">
    <source>
        <dbReference type="SAM" id="MobiDB-lite"/>
    </source>
</evidence>
<evidence type="ECO:0000313" key="4">
    <source>
        <dbReference type="Proteomes" id="UP000660729"/>
    </source>
</evidence>
<keyword evidence="4" id="KW-1185">Reference proteome</keyword>
<feature type="compositionally biased region" description="Basic and acidic residues" evidence="1">
    <location>
        <begin position="651"/>
        <end position="664"/>
    </location>
</feature>
<comment type="caution">
    <text evidence="3">The sequence shown here is derived from an EMBL/GenBank/DDBJ whole genome shotgun (WGS) entry which is preliminary data.</text>
</comment>
<dbReference type="InterPro" id="IPR010730">
    <property type="entry name" value="HET"/>
</dbReference>
<dbReference type="InterPro" id="IPR052895">
    <property type="entry name" value="HetReg/Transcr_Mod"/>
</dbReference>
<feature type="domain" description="Heterokaryon incompatibility" evidence="2">
    <location>
        <begin position="57"/>
        <end position="209"/>
    </location>
</feature>
<dbReference type="PANTHER" id="PTHR24148">
    <property type="entry name" value="ANKYRIN REPEAT DOMAIN-CONTAINING PROTEIN 39 HOMOLOG-RELATED"/>
    <property type="match status" value="1"/>
</dbReference>
<dbReference type="OrthoDB" id="3773119at2759"/>
<evidence type="ECO:0000313" key="3">
    <source>
        <dbReference type="EMBL" id="KAF7192928.1"/>
    </source>
</evidence>
<reference evidence="3" key="1">
    <citation type="submission" date="2020-04" db="EMBL/GenBank/DDBJ databases">
        <title>Draft genome resource of the tomato pathogen Pseudocercospora fuligena.</title>
        <authorList>
            <person name="Zaccaron A."/>
        </authorList>
    </citation>
    <scope>NUCLEOTIDE SEQUENCE</scope>
    <source>
        <strain evidence="3">PF001</strain>
    </source>
</reference>